<dbReference type="Gene3D" id="3.90.1200.10">
    <property type="match status" value="1"/>
</dbReference>
<feature type="domain" description="Aminoglycoside phosphotransferase" evidence="2">
    <location>
        <begin position="81"/>
        <end position="257"/>
    </location>
</feature>
<feature type="region of interest" description="Disordered" evidence="1">
    <location>
        <begin position="1"/>
        <end position="28"/>
    </location>
</feature>
<comment type="caution">
    <text evidence="3">The sequence shown here is derived from an EMBL/GenBank/DDBJ whole genome shotgun (WGS) entry which is preliminary data.</text>
</comment>
<dbReference type="EMBL" id="WUMU01000015">
    <property type="protein sequence ID" value="MXN18848.1"/>
    <property type="molecule type" value="Genomic_DNA"/>
</dbReference>
<dbReference type="RefSeq" id="WP_160894968.1">
    <property type="nucleotide sequence ID" value="NZ_WUMU01000015.1"/>
</dbReference>
<organism evidence="3 4">
    <name type="scientific">Pseudooceanicola albus</name>
    <dbReference type="NCBI Taxonomy" id="2692189"/>
    <lineage>
        <taxon>Bacteria</taxon>
        <taxon>Pseudomonadati</taxon>
        <taxon>Pseudomonadota</taxon>
        <taxon>Alphaproteobacteria</taxon>
        <taxon>Rhodobacterales</taxon>
        <taxon>Paracoccaceae</taxon>
        <taxon>Pseudooceanicola</taxon>
    </lineage>
</organism>
<dbReference type="SUPFAM" id="SSF56112">
    <property type="entry name" value="Protein kinase-like (PK-like)"/>
    <property type="match status" value="1"/>
</dbReference>
<evidence type="ECO:0000256" key="1">
    <source>
        <dbReference type="SAM" id="MobiDB-lite"/>
    </source>
</evidence>
<dbReference type="Proteomes" id="UP000477911">
    <property type="component" value="Unassembled WGS sequence"/>
</dbReference>
<sequence length="325" mass="35600">MTRQTQDMPVTTKARHQTALERLGTATEAEGRGDALPAIAMPMHMGLDGLLTGIEGDAGAQIVKTYHDGSLYPFGFAEASRATRHAGAAGLGPAVVAVQEETRSLITMQFGAPWRMASAKDFLDPAMLAALVDAKKDWHEAGFAAPELSPAEEFEALLARWRSRDAAPLPVTIRMDDTGIAQWITRILEALSRVTEAPVPLHGENTLSNVLTDDQGNIRLLDFDRCVMGDAFRDLGALAHEVCVDDDDRARLIAAYAGAPATASQMARLKLWGLYDDALWAFWALIGETEADRRGPELYKYAANRLVRFRLHLSVFDMARLLREV</sequence>
<name>A0A6L7G5T7_9RHOB</name>
<proteinExistence type="predicted"/>
<dbReference type="AlphaFoldDB" id="A0A6L7G5T7"/>
<protein>
    <submittedName>
        <fullName evidence="3">Phosphotransferase</fullName>
    </submittedName>
</protein>
<dbReference type="InterPro" id="IPR002575">
    <property type="entry name" value="Aminoglycoside_PTrfase"/>
</dbReference>
<reference evidence="3 4" key="1">
    <citation type="submission" date="2019-12" db="EMBL/GenBank/DDBJ databases">
        <authorList>
            <person name="Li M."/>
        </authorList>
    </citation>
    <scope>NUCLEOTIDE SEQUENCE [LARGE SCALE GENOMIC DNA]</scope>
    <source>
        <strain evidence="3 4">GBMRC 2024</strain>
    </source>
</reference>
<keyword evidence="4" id="KW-1185">Reference proteome</keyword>
<accession>A0A6L7G5T7</accession>
<dbReference type="InterPro" id="IPR011009">
    <property type="entry name" value="Kinase-like_dom_sf"/>
</dbReference>
<evidence type="ECO:0000313" key="4">
    <source>
        <dbReference type="Proteomes" id="UP000477911"/>
    </source>
</evidence>
<evidence type="ECO:0000313" key="3">
    <source>
        <dbReference type="EMBL" id="MXN18848.1"/>
    </source>
</evidence>
<dbReference type="Pfam" id="PF01636">
    <property type="entry name" value="APH"/>
    <property type="match status" value="1"/>
</dbReference>
<gene>
    <name evidence="3" type="ORF">GR170_13440</name>
</gene>
<keyword evidence="3" id="KW-0808">Transferase</keyword>
<evidence type="ECO:0000259" key="2">
    <source>
        <dbReference type="Pfam" id="PF01636"/>
    </source>
</evidence>
<dbReference type="GO" id="GO:0016740">
    <property type="term" value="F:transferase activity"/>
    <property type="evidence" value="ECO:0007669"/>
    <property type="project" value="UniProtKB-KW"/>
</dbReference>